<name>A0ABZ0TMK5_9SPHI</name>
<proteinExistence type="predicted"/>
<organism evidence="1 2">
    <name type="scientific">Mucilaginibacter sabulilitoris</name>
    <dbReference type="NCBI Taxonomy" id="1173583"/>
    <lineage>
        <taxon>Bacteria</taxon>
        <taxon>Pseudomonadati</taxon>
        <taxon>Bacteroidota</taxon>
        <taxon>Sphingobacteriia</taxon>
        <taxon>Sphingobacteriales</taxon>
        <taxon>Sphingobacteriaceae</taxon>
        <taxon>Mucilaginibacter</taxon>
    </lineage>
</organism>
<protein>
    <submittedName>
        <fullName evidence="1">Uncharacterized protein</fullName>
    </submittedName>
</protein>
<reference evidence="1 2" key="1">
    <citation type="submission" date="2023-11" db="EMBL/GenBank/DDBJ databases">
        <title>Analysis of the Genomes of Mucilaginibacter gossypii cycad 4 and M. sabulilitoris SNA2: microbes with the potential for plant growth promotion.</title>
        <authorList>
            <person name="Hirsch A.M."/>
            <person name="Humm E."/>
            <person name="Rubbi M."/>
            <person name="Del Vecchio G."/>
            <person name="Ha S.M."/>
            <person name="Pellegrini M."/>
            <person name="Gunsalus R.P."/>
        </authorList>
    </citation>
    <scope>NUCLEOTIDE SEQUENCE [LARGE SCALE GENOMIC DNA]</scope>
    <source>
        <strain evidence="1 2">SNA2</strain>
    </source>
</reference>
<accession>A0ABZ0TMK5</accession>
<dbReference type="EMBL" id="CP139558">
    <property type="protein sequence ID" value="WPU94036.1"/>
    <property type="molecule type" value="Genomic_DNA"/>
</dbReference>
<gene>
    <name evidence="1" type="ORF">SNE25_00670</name>
</gene>
<evidence type="ECO:0000313" key="2">
    <source>
        <dbReference type="Proteomes" id="UP001324380"/>
    </source>
</evidence>
<dbReference type="RefSeq" id="WP_321563162.1">
    <property type="nucleotide sequence ID" value="NZ_CP139558.1"/>
</dbReference>
<dbReference type="PROSITE" id="PS51257">
    <property type="entry name" value="PROKAR_LIPOPROTEIN"/>
    <property type="match status" value="1"/>
</dbReference>
<sequence>MKKLALFFVSAIIFAGCSKNKNTKPDDGNKPPVETVVDTLLTLNLTVEDLRYYSSTYFVCTDENGEILNEVKYVNGTTS</sequence>
<keyword evidence="2" id="KW-1185">Reference proteome</keyword>
<dbReference type="Proteomes" id="UP001324380">
    <property type="component" value="Chromosome"/>
</dbReference>
<evidence type="ECO:0000313" key="1">
    <source>
        <dbReference type="EMBL" id="WPU94036.1"/>
    </source>
</evidence>